<dbReference type="Proteomes" id="UP001300692">
    <property type="component" value="Unassembled WGS sequence"/>
</dbReference>
<reference evidence="2 3" key="1">
    <citation type="submission" date="2022-10" db="EMBL/GenBank/DDBJ databases">
        <title>Comparative genomics and taxonomic characterization of three novel marine species of genus Reichenbachiella exhibiting antioxidant and polysaccharide degradation activities.</title>
        <authorList>
            <person name="Muhammad N."/>
            <person name="Lee Y.-J."/>
            <person name="Ko J."/>
            <person name="Kim S.-G."/>
        </authorList>
    </citation>
    <scope>NUCLEOTIDE SEQUENCE [LARGE SCALE GENOMIC DNA]</scope>
    <source>
        <strain evidence="2 3">ABR2-5</strain>
    </source>
</reference>
<keyword evidence="1" id="KW-1133">Transmembrane helix</keyword>
<proteinExistence type="predicted"/>
<accession>A0ABT3CPB2</accession>
<keyword evidence="3" id="KW-1185">Reference proteome</keyword>
<gene>
    <name evidence="2" type="ORF">N7U62_02770</name>
</gene>
<dbReference type="RefSeq" id="WP_264136350.1">
    <property type="nucleotide sequence ID" value="NZ_JAOYOD010000001.1"/>
</dbReference>
<comment type="caution">
    <text evidence="2">The sequence shown here is derived from an EMBL/GenBank/DDBJ whole genome shotgun (WGS) entry which is preliminary data.</text>
</comment>
<evidence type="ECO:0000313" key="3">
    <source>
        <dbReference type="Proteomes" id="UP001300692"/>
    </source>
</evidence>
<evidence type="ECO:0000313" key="2">
    <source>
        <dbReference type="EMBL" id="MCV9385565.1"/>
    </source>
</evidence>
<sequence length="230" mass="26682">METFSLTIEVLVVGLLLAGLMTIVKYPKDVVRGFFNLFRPEATSIRSWIFFPIWMVGRLIEVTSKFEIYDHEEGENFSEEPYKSNKNLKFDFASGTKYLVTNIDSAETLKVIKEFIGYSSSNIIFEDFSVESKFPAVVKCPDEIRFYDFNLLIQFLSNENKSSYCYGLFKSEELSYYSYQDSATTHNIIGKTNSGQKFSIYTLDDLNKKVHLRLNQSIQINEMKVELQEI</sequence>
<name>A0ABT3CPB2_9BACT</name>
<feature type="transmembrane region" description="Helical" evidence="1">
    <location>
        <begin position="6"/>
        <end position="24"/>
    </location>
</feature>
<keyword evidence="1" id="KW-0472">Membrane</keyword>
<organism evidence="2 3">
    <name type="scientific">Reichenbachiella ulvae</name>
    <dbReference type="NCBI Taxonomy" id="2980104"/>
    <lineage>
        <taxon>Bacteria</taxon>
        <taxon>Pseudomonadati</taxon>
        <taxon>Bacteroidota</taxon>
        <taxon>Cytophagia</taxon>
        <taxon>Cytophagales</taxon>
        <taxon>Reichenbachiellaceae</taxon>
        <taxon>Reichenbachiella</taxon>
    </lineage>
</organism>
<evidence type="ECO:0000256" key="1">
    <source>
        <dbReference type="SAM" id="Phobius"/>
    </source>
</evidence>
<evidence type="ECO:0008006" key="4">
    <source>
        <dbReference type="Google" id="ProtNLM"/>
    </source>
</evidence>
<protein>
    <recommendedName>
        <fullName evidence="4">SMODS-associated NUDIX domain-containing protein</fullName>
    </recommendedName>
</protein>
<dbReference type="EMBL" id="JAOYOD010000001">
    <property type="protein sequence ID" value="MCV9385565.1"/>
    <property type="molecule type" value="Genomic_DNA"/>
</dbReference>
<keyword evidence="1" id="KW-0812">Transmembrane</keyword>